<feature type="transmembrane region" description="Helical" evidence="1">
    <location>
        <begin position="103"/>
        <end position="125"/>
    </location>
</feature>
<feature type="transmembrane region" description="Helical" evidence="1">
    <location>
        <begin position="271"/>
        <end position="288"/>
    </location>
</feature>
<keyword evidence="4" id="KW-1185">Reference proteome</keyword>
<name>A0AAN0RGQ2_9RHOB</name>
<dbReference type="RefSeq" id="WP_044048733.1">
    <property type="nucleotide sequence ID" value="NZ_CP003984.1"/>
</dbReference>
<evidence type="ECO:0000259" key="2">
    <source>
        <dbReference type="Pfam" id="PF00892"/>
    </source>
</evidence>
<dbReference type="EMBL" id="CP003984">
    <property type="protein sequence ID" value="AII85853.1"/>
    <property type="molecule type" value="Genomic_DNA"/>
</dbReference>
<evidence type="ECO:0000313" key="3">
    <source>
        <dbReference type="EMBL" id="AII85853.1"/>
    </source>
</evidence>
<dbReference type="InterPro" id="IPR037185">
    <property type="entry name" value="EmrE-like"/>
</dbReference>
<feature type="domain" description="EamA" evidence="2">
    <location>
        <begin position="158"/>
        <end position="287"/>
    </location>
</feature>
<dbReference type="PANTHER" id="PTHR22911:SF103">
    <property type="entry name" value="BLR2811 PROTEIN"/>
    <property type="match status" value="1"/>
</dbReference>
<dbReference type="GO" id="GO:0016020">
    <property type="term" value="C:membrane"/>
    <property type="evidence" value="ECO:0007669"/>
    <property type="project" value="InterPro"/>
</dbReference>
<dbReference type="Pfam" id="PF00892">
    <property type="entry name" value="EamA"/>
    <property type="match status" value="2"/>
</dbReference>
<keyword evidence="1" id="KW-1133">Transmembrane helix</keyword>
<evidence type="ECO:0000313" key="4">
    <source>
        <dbReference type="Proteomes" id="UP000028680"/>
    </source>
</evidence>
<sequence>MAVVAKSMADLPRLGILLMLAAWLLFSWVDTGAKWLAMAGFSAFQLAFMRYAGHLVISIGVISKDGFNLERFQTGHVWQVISRALLLVSATLSNFYALQFLPLTVVSAIMFSSPVVVCFLSVSVLRERVEPWRWGVIFLGFIGVLIVVRPFGTAFHPAMLMIMYNAVALALYSIMTRRLSGIVAVETMQFYMGFIGTALMAPFAIWTWTQPDTIWGMVVLVSLGVLGWGGHQLLTNAHRFGTANQLMPFTYSFLVFVAIWGYLLFGTVPDAGTILGAMVIMSAGLIIWRREQK</sequence>
<feature type="transmembrane region" description="Helical" evidence="1">
    <location>
        <begin position="214"/>
        <end position="234"/>
    </location>
</feature>
<dbReference type="Proteomes" id="UP000028680">
    <property type="component" value="Chromosome"/>
</dbReference>
<organism evidence="3 4">
    <name type="scientific">Planktomarina temperata RCA23</name>
    <dbReference type="NCBI Taxonomy" id="666509"/>
    <lineage>
        <taxon>Bacteria</taxon>
        <taxon>Pseudomonadati</taxon>
        <taxon>Pseudomonadota</taxon>
        <taxon>Alphaproteobacteria</taxon>
        <taxon>Rhodobacterales</taxon>
        <taxon>Paracoccaceae</taxon>
        <taxon>Planktomarina</taxon>
    </lineage>
</organism>
<keyword evidence="1" id="KW-0812">Transmembrane</keyword>
<dbReference type="SUPFAM" id="SSF103481">
    <property type="entry name" value="Multidrug resistance efflux transporter EmrE"/>
    <property type="match status" value="2"/>
</dbReference>
<keyword evidence="1" id="KW-0472">Membrane</keyword>
<feature type="transmembrane region" description="Helical" evidence="1">
    <location>
        <begin position="132"/>
        <end position="152"/>
    </location>
</feature>
<accession>A0AAN0RGQ2</accession>
<dbReference type="Gene3D" id="1.10.3730.20">
    <property type="match status" value="1"/>
</dbReference>
<dbReference type="KEGG" id="ptp:RCA23_c02890"/>
<gene>
    <name evidence="3" type="primary">sam</name>
    <name evidence="3" type="ORF">RCA23_c02890</name>
</gene>
<feature type="transmembrane region" description="Helical" evidence="1">
    <location>
        <begin position="246"/>
        <end position="265"/>
    </location>
</feature>
<protein>
    <submittedName>
        <fullName evidence="3">S-adenosylmethionine uptake transporter Sam</fullName>
    </submittedName>
</protein>
<feature type="transmembrane region" description="Helical" evidence="1">
    <location>
        <begin position="188"/>
        <end position="208"/>
    </location>
</feature>
<dbReference type="InterPro" id="IPR000620">
    <property type="entry name" value="EamA_dom"/>
</dbReference>
<feature type="transmembrane region" description="Helical" evidence="1">
    <location>
        <begin position="77"/>
        <end position="97"/>
    </location>
</feature>
<feature type="transmembrane region" description="Helical" evidence="1">
    <location>
        <begin position="12"/>
        <end position="29"/>
    </location>
</feature>
<proteinExistence type="predicted"/>
<feature type="domain" description="EamA" evidence="2">
    <location>
        <begin position="14"/>
        <end position="148"/>
    </location>
</feature>
<feature type="transmembrane region" description="Helical" evidence="1">
    <location>
        <begin position="35"/>
        <end position="57"/>
    </location>
</feature>
<feature type="transmembrane region" description="Helical" evidence="1">
    <location>
        <begin position="158"/>
        <end position="176"/>
    </location>
</feature>
<reference evidence="3 4" key="1">
    <citation type="journal article" date="2014" name="ISME J.">
        <title>Adaptation of an abundant Roseobacter RCA organism to pelagic systems revealed by genomic and transcriptomic analyses.</title>
        <authorList>
            <person name="Voget S."/>
            <person name="Wemheuer B."/>
            <person name="Brinkhoff T."/>
            <person name="Vollmers J."/>
            <person name="Dietrich S."/>
            <person name="Giebel H.A."/>
            <person name="Beardsley C."/>
            <person name="Sardemann C."/>
            <person name="Bakenhus I."/>
            <person name="Billerbeck S."/>
            <person name="Daniel R."/>
            <person name="Simon M."/>
        </authorList>
    </citation>
    <scope>NUCLEOTIDE SEQUENCE [LARGE SCALE GENOMIC DNA]</scope>
    <source>
        <strain evidence="3 4">RCA23</strain>
    </source>
</reference>
<dbReference type="PANTHER" id="PTHR22911">
    <property type="entry name" value="ACYL-MALONYL CONDENSING ENZYME-RELATED"/>
    <property type="match status" value="1"/>
</dbReference>
<dbReference type="AlphaFoldDB" id="A0AAN0RGQ2"/>
<evidence type="ECO:0000256" key="1">
    <source>
        <dbReference type="SAM" id="Phobius"/>
    </source>
</evidence>